<organism evidence="1 2">
    <name type="scientific">Faecalibaculum rodentium</name>
    <dbReference type="NCBI Taxonomy" id="1702221"/>
    <lineage>
        <taxon>Bacteria</taxon>
        <taxon>Bacillati</taxon>
        <taxon>Bacillota</taxon>
        <taxon>Erysipelotrichia</taxon>
        <taxon>Erysipelotrichales</taxon>
        <taxon>Erysipelotrichaceae</taxon>
        <taxon>Faecalibaculum</taxon>
    </lineage>
</organism>
<protein>
    <submittedName>
        <fullName evidence="1">Uncharacterized protein</fullName>
    </submittedName>
</protein>
<dbReference type="EMBL" id="CP011391">
    <property type="protein sequence ID" value="AMK53210.1"/>
    <property type="molecule type" value="Genomic_DNA"/>
</dbReference>
<keyword evidence="2" id="KW-1185">Reference proteome</keyword>
<sequence>MTQTGSAGDGNSHGRSGFFRFSTRSSAVSSCAASRGISSARSRTGVTLMA</sequence>
<proteinExistence type="predicted"/>
<reference evidence="1 2" key="1">
    <citation type="journal article" date="2016" name="Gut Pathog.">
        <title>Whole genome sequencing of "Faecalibaculum rodentium" ALO17, isolated from C57BL/6J laboratory mouse feces.</title>
        <authorList>
            <person name="Lim S."/>
            <person name="Chang D.H."/>
            <person name="Ahn S."/>
            <person name="Kim B.C."/>
        </authorList>
    </citation>
    <scope>NUCLEOTIDE SEQUENCE [LARGE SCALE GENOMIC DNA]</scope>
    <source>
        <strain evidence="1 2">Alo17</strain>
    </source>
</reference>
<name>A0A140DRD3_9FIRM</name>
<dbReference type="AlphaFoldDB" id="A0A140DRD3"/>
<evidence type="ECO:0000313" key="1">
    <source>
        <dbReference type="EMBL" id="AMK53210.1"/>
    </source>
</evidence>
<dbReference type="KEGG" id="fro:AALO17_00760"/>
<accession>A0A140DRD3</accession>
<evidence type="ECO:0000313" key="2">
    <source>
        <dbReference type="Proteomes" id="UP000069771"/>
    </source>
</evidence>
<gene>
    <name evidence="1" type="ORF">AALO17_00760</name>
</gene>
<dbReference type="Proteomes" id="UP000069771">
    <property type="component" value="Chromosome"/>
</dbReference>